<sequence length="229" mass="25182">MLPVLTPSQNQLGRDVARFVPAASEVPGMQELPPAHREIWERAVPYLDTRGNDGHTIYAYGLARALVDLHPDADPEVVLPAILLHDTGWSQVPSDDVLSAIEPGAGRPDLVILHEKEGARIATDILTELGHDADRTARIVEIIDGHDSRRTALSLDDSLMKDADKLWRLTPHGVDLVMDWFGLDRNAAHRLIGSRVHEHLFTDAARTMARGFAAIASIDTLDQRVALGR</sequence>
<evidence type="ECO:0000313" key="3">
    <source>
        <dbReference type="Proteomes" id="UP001205740"/>
    </source>
</evidence>
<evidence type="ECO:0000313" key="2">
    <source>
        <dbReference type="EMBL" id="MCP2160632.1"/>
    </source>
</evidence>
<dbReference type="SUPFAM" id="SSF109604">
    <property type="entry name" value="HD-domain/PDEase-like"/>
    <property type="match status" value="1"/>
</dbReference>
<name>A0ABT1H1J6_9NOCA</name>
<dbReference type="Proteomes" id="UP001205740">
    <property type="component" value="Unassembled WGS sequence"/>
</dbReference>
<accession>A0ABT1H1J6</accession>
<organism evidence="2 3">
    <name type="scientific">Williamsia serinedens</name>
    <dbReference type="NCBI Taxonomy" id="391736"/>
    <lineage>
        <taxon>Bacteria</taxon>
        <taxon>Bacillati</taxon>
        <taxon>Actinomycetota</taxon>
        <taxon>Actinomycetes</taxon>
        <taxon>Mycobacteriales</taxon>
        <taxon>Nocardiaceae</taxon>
        <taxon>Williamsia</taxon>
    </lineage>
</organism>
<reference evidence="2 3" key="1">
    <citation type="submission" date="2022-06" db="EMBL/GenBank/DDBJ databases">
        <title>Genomic Encyclopedia of Archaeal and Bacterial Type Strains, Phase II (KMG-II): from individual species to whole genera.</title>
        <authorList>
            <person name="Goeker M."/>
        </authorList>
    </citation>
    <scope>NUCLEOTIDE SEQUENCE [LARGE SCALE GENOMIC DNA]</scope>
    <source>
        <strain evidence="2 3">DSM 45037</strain>
    </source>
</reference>
<dbReference type="EMBL" id="JAMTCG010000003">
    <property type="protein sequence ID" value="MCP2160632.1"/>
    <property type="molecule type" value="Genomic_DNA"/>
</dbReference>
<keyword evidence="3" id="KW-1185">Reference proteome</keyword>
<gene>
    <name evidence="2" type="ORF">LX12_001819</name>
</gene>
<dbReference type="InterPro" id="IPR006674">
    <property type="entry name" value="HD_domain"/>
</dbReference>
<dbReference type="RefSeq" id="WP_253654211.1">
    <property type="nucleotide sequence ID" value="NZ_BAAAOE010000003.1"/>
</dbReference>
<comment type="caution">
    <text evidence="2">The sequence shown here is derived from an EMBL/GenBank/DDBJ whole genome shotgun (WGS) entry which is preliminary data.</text>
</comment>
<protein>
    <submittedName>
        <fullName evidence="2">HD domain-containing protein</fullName>
    </submittedName>
</protein>
<dbReference type="Gene3D" id="1.10.3210.10">
    <property type="entry name" value="Hypothetical protein af1432"/>
    <property type="match status" value="1"/>
</dbReference>
<dbReference type="Pfam" id="PF01966">
    <property type="entry name" value="HD"/>
    <property type="match status" value="1"/>
</dbReference>
<proteinExistence type="predicted"/>
<evidence type="ECO:0000259" key="1">
    <source>
        <dbReference type="Pfam" id="PF01966"/>
    </source>
</evidence>
<feature type="domain" description="HD" evidence="1">
    <location>
        <begin position="54"/>
        <end position="166"/>
    </location>
</feature>